<reference evidence="1 2" key="1">
    <citation type="submission" date="2013-11" db="EMBL/GenBank/DDBJ databases">
        <title>The Genome Sequence of Phytophthora parasitica P1976.</title>
        <authorList>
            <consortium name="The Broad Institute Genomics Platform"/>
            <person name="Russ C."/>
            <person name="Tyler B."/>
            <person name="Panabieres F."/>
            <person name="Shan W."/>
            <person name="Tripathy S."/>
            <person name="Grunwald N."/>
            <person name="Machado M."/>
            <person name="Johnson C.S."/>
            <person name="Walker B."/>
            <person name="Young S."/>
            <person name="Zeng Q."/>
            <person name="Gargeya S."/>
            <person name="Fitzgerald M."/>
            <person name="Haas B."/>
            <person name="Abouelleil A."/>
            <person name="Allen A.W."/>
            <person name="Alvarado L."/>
            <person name="Arachchi H.M."/>
            <person name="Berlin A.M."/>
            <person name="Chapman S.B."/>
            <person name="Gainer-Dewar J."/>
            <person name="Goldberg J."/>
            <person name="Griggs A."/>
            <person name="Gujja S."/>
            <person name="Hansen M."/>
            <person name="Howarth C."/>
            <person name="Imamovic A."/>
            <person name="Ireland A."/>
            <person name="Larimer J."/>
            <person name="McCowan C."/>
            <person name="Murphy C."/>
            <person name="Pearson M."/>
            <person name="Poon T.W."/>
            <person name="Priest M."/>
            <person name="Roberts A."/>
            <person name="Saif S."/>
            <person name="Shea T."/>
            <person name="Sisk P."/>
            <person name="Sykes S."/>
            <person name="Wortman J."/>
            <person name="Nusbaum C."/>
            <person name="Birren B."/>
        </authorList>
    </citation>
    <scope>NUCLEOTIDE SEQUENCE [LARGE SCALE GENOMIC DNA]</scope>
    <source>
        <strain evidence="1 2">P1976</strain>
    </source>
</reference>
<proteinExistence type="predicted"/>
<dbReference type="EMBL" id="ANJA01000036">
    <property type="protein sequence ID" value="ETO86344.1"/>
    <property type="molecule type" value="Genomic_DNA"/>
</dbReference>
<protein>
    <submittedName>
        <fullName evidence="1">Uncharacterized protein</fullName>
    </submittedName>
</protein>
<dbReference type="Proteomes" id="UP000028582">
    <property type="component" value="Unassembled WGS sequence"/>
</dbReference>
<evidence type="ECO:0000313" key="2">
    <source>
        <dbReference type="Proteomes" id="UP000028582"/>
    </source>
</evidence>
<evidence type="ECO:0000313" key="1">
    <source>
        <dbReference type="EMBL" id="ETO86344.1"/>
    </source>
</evidence>
<organism evidence="1 2">
    <name type="scientific">Phytophthora nicotianae P1976</name>
    <dbReference type="NCBI Taxonomy" id="1317066"/>
    <lineage>
        <taxon>Eukaryota</taxon>
        <taxon>Sar</taxon>
        <taxon>Stramenopiles</taxon>
        <taxon>Oomycota</taxon>
        <taxon>Peronosporomycetes</taxon>
        <taxon>Peronosporales</taxon>
        <taxon>Peronosporaceae</taxon>
        <taxon>Phytophthora</taxon>
    </lineage>
</organism>
<gene>
    <name evidence="1" type="ORF">F444_00119</name>
</gene>
<dbReference type="AlphaFoldDB" id="A0A081B5D3"/>
<sequence length="365" mass="41356">MHLREEEVQWALGRVISLACQASLRFQCQAGQLEMWNALFVMRSAHPQSIRVQEASLRASEYLFRSNEVHITNLRPQQYLDDLTGVMDRFLHIETPRRRAHTLVVLALRVLVALYSSPRSMALVLFTGENAMQVIEKWLLHAEVMNALLASLTFIFALPVKTFEIELQVALVCGQNLLILVCSIIDHYHHVSKATSSENETVRLVLLEAIRVVRQWSERPSLVPRFEASHSVKDTLLPLLIEQLQMQSKQLPIKLEILTILRNLAASHGLRSVLVGFESLQTSLKWLCCRGAARTSGDAHSDGDLEELVIREARNVRTLVFTSQSDDELKTRKGSAIVVSKVTTRRLVKTAHVKPETLRVYGCKK</sequence>
<name>A0A081B5D3_PHYNI</name>
<dbReference type="InterPro" id="IPR016024">
    <property type="entry name" value="ARM-type_fold"/>
</dbReference>
<comment type="caution">
    <text evidence="1">The sequence shown here is derived from an EMBL/GenBank/DDBJ whole genome shotgun (WGS) entry which is preliminary data.</text>
</comment>
<dbReference type="SUPFAM" id="SSF48371">
    <property type="entry name" value="ARM repeat"/>
    <property type="match status" value="1"/>
</dbReference>
<accession>A0A081B5D3</accession>
<dbReference type="OrthoDB" id="101710at2759"/>